<evidence type="ECO:0000313" key="2">
    <source>
        <dbReference type="EMBL" id="TNN49663.1"/>
    </source>
</evidence>
<accession>A0A4Z2G9N2</accession>
<organism evidence="2 3">
    <name type="scientific">Liparis tanakae</name>
    <name type="common">Tanaka's snailfish</name>
    <dbReference type="NCBI Taxonomy" id="230148"/>
    <lineage>
        <taxon>Eukaryota</taxon>
        <taxon>Metazoa</taxon>
        <taxon>Chordata</taxon>
        <taxon>Craniata</taxon>
        <taxon>Vertebrata</taxon>
        <taxon>Euteleostomi</taxon>
        <taxon>Actinopterygii</taxon>
        <taxon>Neopterygii</taxon>
        <taxon>Teleostei</taxon>
        <taxon>Neoteleostei</taxon>
        <taxon>Acanthomorphata</taxon>
        <taxon>Eupercaria</taxon>
        <taxon>Perciformes</taxon>
        <taxon>Cottioidei</taxon>
        <taxon>Cottales</taxon>
        <taxon>Liparidae</taxon>
        <taxon>Liparis</taxon>
    </lineage>
</organism>
<feature type="compositionally biased region" description="Low complexity" evidence="1">
    <location>
        <begin position="106"/>
        <end position="116"/>
    </location>
</feature>
<dbReference type="Proteomes" id="UP000314294">
    <property type="component" value="Unassembled WGS sequence"/>
</dbReference>
<gene>
    <name evidence="2" type="ORF">EYF80_040113</name>
</gene>
<keyword evidence="3" id="KW-1185">Reference proteome</keyword>
<sequence>MLTVPGWSAARPDRRTLRTLTRTSAWLPLSCADSTLALMADTGRKKRIVKAETESSLDHGTSSSIVRSRSGILPPTGTWNTWLCTVQWWDHSREGTRRVCSRALRAPSGRAGSGRSSGRRRRICTGTARSSGVGGGEGQRWIAVVAVATAPAPAPRGVVSAGVANAAAGAAGGKPRPPREVTVPLSATHCGTARPPRCCRWPASRGGRCRAGRTSHSGPPPCGEHSGTYRAPGGTHLGQLSYL</sequence>
<feature type="region of interest" description="Disordered" evidence="1">
    <location>
        <begin position="106"/>
        <end position="136"/>
    </location>
</feature>
<evidence type="ECO:0000256" key="1">
    <source>
        <dbReference type="SAM" id="MobiDB-lite"/>
    </source>
</evidence>
<comment type="caution">
    <text evidence="2">The sequence shown here is derived from an EMBL/GenBank/DDBJ whole genome shotgun (WGS) entry which is preliminary data.</text>
</comment>
<proteinExistence type="predicted"/>
<dbReference type="AlphaFoldDB" id="A0A4Z2G9N2"/>
<dbReference type="EMBL" id="SRLO01000646">
    <property type="protein sequence ID" value="TNN49663.1"/>
    <property type="molecule type" value="Genomic_DNA"/>
</dbReference>
<name>A0A4Z2G9N2_9TELE</name>
<evidence type="ECO:0000313" key="3">
    <source>
        <dbReference type="Proteomes" id="UP000314294"/>
    </source>
</evidence>
<feature type="region of interest" description="Disordered" evidence="1">
    <location>
        <begin position="209"/>
        <end position="235"/>
    </location>
</feature>
<reference evidence="2 3" key="1">
    <citation type="submission" date="2019-03" db="EMBL/GenBank/DDBJ databases">
        <title>First draft genome of Liparis tanakae, snailfish: a comprehensive survey of snailfish specific genes.</title>
        <authorList>
            <person name="Kim W."/>
            <person name="Song I."/>
            <person name="Jeong J.-H."/>
            <person name="Kim D."/>
            <person name="Kim S."/>
            <person name="Ryu S."/>
            <person name="Song J.Y."/>
            <person name="Lee S.K."/>
        </authorList>
    </citation>
    <scope>NUCLEOTIDE SEQUENCE [LARGE SCALE GENOMIC DNA]</scope>
    <source>
        <tissue evidence="2">Muscle</tissue>
    </source>
</reference>
<protein>
    <submittedName>
        <fullName evidence="2">Uncharacterized protein</fullName>
    </submittedName>
</protein>